<keyword evidence="5" id="KW-0560">Oxidoreductase</keyword>
<dbReference type="SUPFAM" id="SSF48264">
    <property type="entry name" value="Cytochrome P450"/>
    <property type="match status" value="1"/>
</dbReference>
<comment type="similarity">
    <text evidence="5">Belongs to the cytochrome P450 family.</text>
</comment>
<protein>
    <submittedName>
        <fullName evidence="6">Cytochrome P450 monooxygenase tropD</fullName>
    </submittedName>
</protein>
<dbReference type="PANTHER" id="PTHR24305:SF180">
    <property type="entry name" value="P450, PUTATIVE (EUROFUNG)-RELATED"/>
    <property type="match status" value="1"/>
</dbReference>
<evidence type="ECO:0000256" key="3">
    <source>
        <dbReference type="ARBA" id="ARBA00023004"/>
    </source>
</evidence>
<keyword evidence="3 4" id="KW-0408">Iron</keyword>
<dbReference type="InterPro" id="IPR017972">
    <property type="entry name" value="Cyt_P450_CS"/>
</dbReference>
<dbReference type="Gene3D" id="1.10.630.10">
    <property type="entry name" value="Cytochrome P450"/>
    <property type="match status" value="1"/>
</dbReference>
<dbReference type="PANTHER" id="PTHR24305">
    <property type="entry name" value="CYTOCHROME P450"/>
    <property type="match status" value="1"/>
</dbReference>
<evidence type="ECO:0000256" key="2">
    <source>
        <dbReference type="ARBA" id="ARBA00022723"/>
    </source>
</evidence>
<keyword evidence="2 4" id="KW-0479">Metal-binding</keyword>
<dbReference type="GO" id="GO:0016705">
    <property type="term" value="F:oxidoreductase activity, acting on paired donors, with incorporation or reduction of molecular oxygen"/>
    <property type="evidence" value="ECO:0007669"/>
    <property type="project" value="InterPro"/>
</dbReference>
<evidence type="ECO:0000313" key="6">
    <source>
        <dbReference type="EMBL" id="KAK0637581.1"/>
    </source>
</evidence>
<name>A0AA40CG59_9PEZI</name>
<organism evidence="6 7">
    <name type="scientific">Lasiodiplodia hormozganensis</name>
    <dbReference type="NCBI Taxonomy" id="869390"/>
    <lineage>
        <taxon>Eukaryota</taxon>
        <taxon>Fungi</taxon>
        <taxon>Dikarya</taxon>
        <taxon>Ascomycota</taxon>
        <taxon>Pezizomycotina</taxon>
        <taxon>Dothideomycetes</taxon>
        <taxon>Dothideomycetes incertae sedis</taxon>
        <taxon>Botryosphaeriales</taxon>
        <taxon>Botryosphaeriaceae</taxon>
        <taxon>Lasiodiplodia</taxon>
    </lineage>
</organism>
<comment type="caution">
    <text evidence="6">The sequence shown here is derived from an EMBL/GenBank/DDBJ whole genome shotgun (WGS) entry which is preliminary data.</text>
</comment>
<proteinExistence type="inferred from homology"/>
<dbReference type="GO" id="GO:0020037">
    <property type="term" value="F:heme binding"/>
    <property type="evidence" value="ECO:0007669"/>
    <property type="project" value="InterPro"/>
</dbReference>
<dbReference type="PRINTS" id="PR00385">
    <property type="entry name" value="P450"/>
</dbReference>
<evidence type="ECO:0000256" key="4">
    <source>
        <dbReference type="PIRSR" id="PIRSR602401-1"/>
    </source>
</evidence>
<dbReference type="PRINTS" id="PR00463">
    <property type="entry name" value="EP450I"/>
</dbReference>
<evidence type="ECO:0000256" key="1">
    <source>
        <dbReference type="ARBA" id="ARBA00001971"/>
    </source>
</evidence>
<dbReference type="GO" id="GO:0005506">
    <property type="term" value="F:iron ion binding"/>
    <property type="evidence" value="ECO:0007669"/>
    <property type="project" value="InterPro"/>
</dbReference>
<evidence type="ECO:0000256" key="5">
    <source>
        <dbReference type="RuleBase" id="RU000461"/>
    </source>
</evidence>
<sequence length="279" mass="30590">NPVHRVGPPSFQAAADFCVKKLVARTTGAETNDTANQDYLDHFLAIKAASSPDDNITDGTVVGWMLLNILAGADTTATTLAAVMYYLLRNPRALARLRAELDAAPVPEGGVWRYEDAVRLEYLDAVVKEALRVHPGVGLLLERVVPEGGLALPDGAAFLPAGTIVGMNAWVVNNDKGVFGPDAESFVPERWLRAEGEAEGAYEERVKRMKDVMLSFGAGRRVCLGRELSLFEIYKVVPTVLGRFDFDLVDPKKEWELTNSWFVRVKGVDVKINPRVVPN</sequence>
<gene>
    <name evidence="6" type="primary">tropD_1</name>
    <name evidence="6" type="ORF">DIS24_g10666</name>
</gene>
<reference evidence="6" key="1">
    <citation type="submission" date="2023-06" db="EMBL/GenBank/DDBJ databases">
        <title>Multi-omics analyses reveal the molecular pathogenesis toolkit of Lasiodiplodia hormozganensis, a cross-kingdom pathogen.</title>
        <authorList>
            <person name="Felix C."/>
            <person name="Meneses R."/>
            <person name="Goncalves M.F.M."/>
            <person name="Tilleman L."/>
            <person name="Duarte A.S."/>
            <person name="Jorrin-Novo J.V."/>
            <person name="Van De Peer Y."/>
            <person name="Deforce D."/>
            <person name="Van Nieuwerburgh F."/>
            <person name="Esteves A.C."/>
            <person name="Alves A."/>
        </authorList>
    </citation>
    <scope>NUCLEOTIDE SEQUENCE</scope>
    <source>
        <strain evidence="6">CBS 339.90</strain>
    </source>
</reference>
<evidence type="ECO:0000313" key="7">
    <source>
        <dbReference type="Proteomes" id="UP001175001"/>
    </source>
</evidence>
<dbReference type="InterPro" id="IPR036396">
    <property type="entry name" value="Cyt_P450_sf"/>
</dbReference>
<comment type="cofactor">
    <cofactor evidence="1 4">
        <name>heme</name>
        <dbReference type="ChEBI" id="CHEBI:30413"/>
    </cofactor>
</comment>
<feature type="binding site" description="axial binding residue" evidence="4">
    <location>
        <position position="223"/>
    </location>
    <ligand>
        <name>heme</name>
        <dbReference type="ChEBI" id="CHEBI:30413"/>
    </ligand>
    <ligandPart>
        <name>Fe</name>
        <dbReference type="ChEBI" id="CHEBI:18248"/>
    </ligandPart>
</feature>
<dbReference type="InterPro" id="IPR050121">
    <property type="entry name" value="Cytochrome_P450_monoxygenase"/>
</dbReference>
<feature type="non-terminal residue" evidence="6">
    <location>
        <position position="1"/>
    </location>
</feature>
<dbReference type="Pfam" id="PF00067">
    <property type="entry name" value="p450"/>
    <property type="match status" value="1"/>
</dbReference>
<keyword evidence="4 5" id="KW-0349">Heme</keyword>
<dbReference type="InterPro" id="IPR001128">
    <property type="entry name" value="Cyt_P450"/>
</dbReference>
<accession>A0AA40CG59</accession>
<keyword evidence="5 6" id="KW-0503">Monooxygenase</keyword>
<dbReference type="GO" id="GO:0004497">
    <property type="term" value="F:monooxygenase activity"/>
    <property type="evidence" value="ECO:0007669"/>
    <property type="project" value="UniProtKB-KW"/>
</dbReference>
<dbReference type="InterPro" id="IPR002401">
    <property type="entry name" value="Cyt_P450_E_grp-I"/>
</dbReference>
<dbReference type="AlphaFoldDB" id="A0AA40CG59"/>
<dbReference type="PROSITE" id="PS00086">
    <property type="entry name" value="CYTOCHROME_P450"/>
    <property type="match status" value="1"/>
</dbReference>
<dbReference type="Proteomes" id="UP001175001">
    <property type="component" value="Unassembled WGS sequence"/>
</dbReference>
<keyword evidence="7" id="KW-1185">Reference proteome</keyword>
<dbReference type="EMBL" id="JAUJDW010000122">
    <property type="protein sequence ID" value="KAK0637581.1"/>
    <property type="molecule type" value="Genomic_DNA"/>
</dbReference>